<evidence type="ECO:0000313" key="2">
    <source>
        <dbReference type="Proteomes" id="UP001056120"/>
    </source>
</evidence>
<protein>
    <submittedName>
        <fullName evidence="1">Uncharacterized protein</fullName>
    </submittedName>
</protein>
<evidence type="ECO:0000313" key="1">
    <source>
        <dbReference type="EMBL" id="KAI3794903.1"/>
    </source>
</evidence>
<organism evidence="1 2">
    <name type="scientific">Smallanthus sonchifolius</name>
    <dbReference type="NCBI Taxonomy" id="185202"/>
    <lineage>
        <taxon>Eukaryota</taxon>
        <taxon>Viridiplantae</taxon>
        <taxon>Streptophyta</taxon>
        <taxon>Embryophyta</taxon>
        <taxon>Tracheophyta</taxon>
        <taxon>Spermatophyta</taxon>
        <taxon>Magnoliopsida</taxon>
        <taxon>eudicotyledons</taxon>
        <taxon>Gunneridae</taxon>
        <taxon>Pentapetalae</taxon>
        <taxon>asterids</taxon>
        <taxon>campanulids</taxon>
        <taxon>Asterales</taxon>
        <taxon>Asteraceae</taxon>
        <taxon>Asteroideae</taxon>
        <taxon>Heliantheae alliance</taxon>
        <taxon>Millerieae</taxon>
        <taxon>Smallanthus</taxon>
    </lineage>
</organism>
<accession>A0ACB9HG78</accession>
<sequence>MTSHRKNKILIVAYPNQGHINPSLHFAHRLLNLGVDVTYSTSLSVIRRIDKETTSHYGLTFAPFSDGQDNGHQPNTTLQQFFTDFATYAVAEIITSATAAGKPFGHLVYTNVLPWAAKVAKAHGLESTLLWCQSATMLNIYYHYFNGYEGLISCNNNNPSFPINLPGLPSFTISDLPSFFSSSSPKEHDFILEFMKEHIDVIKVAPRILVNPFDELEIESIRAIEKLELLPVGPLVPLYDSLGCDLFDKPEEGYIEWLNTKPKSSVVYVSFGSLATLPIDQAEEIASGLLESRQPFLWVIRDGLQAEKLGNIEVLRKQGMIVGWCSQVEVLNHQAIGCFLTHCDQREDVWKIGVKVKRRDGDGMVEGKEIKRCVEMVMEDGEMWRNAKKWRELARQALDDGGRQRPSVLG</sequence>
<dbReference type="Proteomes" id="UP001056120">
    <property type="component" value="Linkage Group LG12"/>
</dbReference>
<name>A0ACB9HG78_9ASTR</name>
<reference evidence="1 2" key="2">
    <citation type="journal article" date="2022" name="Mol. Ecol. Resour.">
        <title>The genomes of chicory, endive, great burdock and yacon provide insights into Asteraceae paleo-polyploidization history and plant inulin production.</title>
        <authorList>
            <person name="Fan W."/>
            <person name="Wang S."/>
            <person name="Wang H."/>
            <person name="Wang A."/>
            <person name="Jiang F."/>
            <person name="Liu H."/>
            <person name="Zhao H."/>
            <person name="Xu D."/>
            <person name="Zhang Y."/>
        </authorList>
    </citation>
    <scope>NUCLEOTIDE SEQUENCE [LARGE SCALE GENOMIC DNA]</scope>
    <source>
        <strain evidence="2">cv. Yunnan</strain>
        <tissue evidence="1">Leaves</tissue>
    </source>
</reference>
<gene>
    <name evidence="1" type="ORF">L1987_37544</name>
</gene>
<keyword evidence="2" id="KW-1185">Reference proteome</keyword>
<comment type="caution">
    <text evidence="1">The sequence shown here is derived from an EMBL/GenBank/DDBJ whole genome shotgun (WGS) entry which is preliminary data.</text>
</comment>
<dbReference type="EMBL" id="CM042029">
    <property type="protein sequence ID" value="KAI3794903.1"/>
    <property type="molecule type" value="Genomic_DNA"/>
</dbReference>
<reference evidence="2" key="1">
    <citation type="journal article" date="2022" name="Mol. Ecol. Resour.">
        <title>The genomes of chicory, endive, great burdock and yacon provide insights into Asteraceae palaeo-polyploidization history and plant inulin production.</title>
        <authorList>
            <person name="Fan W."/>
            <person name="Wang S."/>
            <person name="Wang H."/>
            <person name="Wang A."/>
            <person name="Jiang F."/>
            <person name="Liu H."/>
            <person name="Zhao H."/>
            <person name="Xu D."/>
            <person name="Zhang Y."/>
        </authorList>
    </citation>
    <scope>NUCLEOTIDE SEQUENCE [LARGE SCALE GENOMIC DNA]</scope>
    <source>
        <strain evidence="2">cv. Yunnan</strain>
    </source>
</reference>
<proteinExistence type="predicted"/>